<comment type="caution">
    <text evidence="1">The sequence shown here is derived from an EMBL/GenBank/DDBJ whole genome shotgun (WGS) entry which is preliminary data.</text>
</comment>
<accession>A0ACD2XH25</accession>
<sequence>MTSFKLAYRGTGFVLRGQVNGLSIHPYLRRGRTHATMNLHITQEPASRGSRQGGISSMQSDLFWIVIAGIVVGALLLIALIGFFLFRAWYQVPQADEAIVIVGKKQKGEDGLTSNMTVITGGGAFVNKLTQRSDRISLRSRQIKMEPVAQTKNGVTIHLAGVALVKIGSTADQVRAAAERFASQDQSIDVFTTEQLEGALRGVVAKLSVEEVMQDRQKLGDEIAEGIKGDLLAQGLVLDSFAIQGVTDRNGYIEALGAQEIERVRREADVARINAAREVKARQLATDEANLIEQTAYDKNTAAAKSEVGRANAEAEQAENLARAEREQAVLVQRAENRQAELDADVKRVADAEKYRRQTEADADAYGRQKKAETDRQVAQQVSDAEAYAVQRQAEARQASAAAEAAAVSARAEAEADALRATSGAEAEALRAKAAAEAEALRAKGEASAAAIQAEAEALRENQEAVLGRELIGQLPALMAEFAKGYQNVGTVTLIGGDTAGAHIAREQAAGLAATFDSVKSATGVDLGAILQGQAFGRGVASATGTAGTGDATRPSGSGDATVIPSTS</sequence>
<reference evidence="1 2" key="1">
    <citation type="journal article" date="2015" name="Stand. Genomic Sci.">
        <title>Genomic Encyclopedia of Bacterial and Archaeal Type Strains, Phase III: the genomes of soil and plant-associated and newly described type strains.</title>
        <authorList>
            <person name="Whitman W.B."/>
            <person name="Woyke T."/>
            <person name="Klenk H.P."/>
            <person name="Zhou Y."/>
            <person name="Lilburn T.G."/>
            <person name="Beck B.J."/>
            <person name="De Vos P."/>
            <person name="Vandamme P."/>
            <person name="Eisen J.A."/>
            <person name="Garrity G."/>
            <person name="Hugenholtz P."/>
            <person name="Kyrpides N.C."/>
        </authorList>
    </citation>
    <scope>NUCLEOTIDE SEQUENCE [LARGE SCALE GENOMIC DNA]</scope>
    <source>
        <strain evidence="1 2">VKM Ac-2596</strain>
    </source>
</reference>
<evidence type="ECO:0000313" key="1">
    <source>
        <dbReference type="EMBL" id="TCO34736.1"/>
    </source>
</evidence>
<dbReference type="EMBL" id="SLWP01000011">
    <property type="protein sequence ID" value="TCO34736.1"/>
    <property type="molecule type" value="Genomic_DNA"/>
</dbReference>
<protein>
    <submittedName>
        <fullName evidence="1">Flotillin</fullName>
    </submittedName>
</protein>
<keyword evidence="2" id="KW-1185">Reference proteome</keyword>
<name>A0ACD2XH25_9MICO</name>
<proteinExistence type="predicted"/>
<evidence type="ECO:0000313" key="2">
    <source>
        <dbReference type="Proteomes" id="UP000295366"/>
    </source>
</evidence>
<dbReference type="Proteomes" id="UP000295366">
    <property type="component" value="Unassembled WGS sequence"/>
</dbReference>
<gene>
    <name evidence="1" type="ORF">EV639_1115</name>
</gene>
<organism evidence="1 2">
    <name type="scientific">Rathayibacter tanaceti</name>
    <dbReference type="NCBI Taxonomy" id="1671680"/>
    <lineage>
        <taxon>Bacteria</taxon>
        <taxon>Bacillati</taxon>
        <taxon>Actinomycetota</taxon>
        <taxon>Actinomycetes</taxon>
        <taxon>Micrococcales</taxon>
        <taxon>Microbacteriaceae</taxon>
        <taxon>Rathayibacter</taxon>
    </lineage>
</organism>